<proteinExistence type="predicted"/>
<gene>
    <name evidence="2" type="ORF">HNQ72_004503</name>
</gene>
<sequence>MSKRELIDTGTDKRYVRRDEKGQFKESVDVGRSLSADKRQKAKTVAKSGEGDKGDHRPAKH</sequence>
<reference evidence="2 3" key="1">
    <citation type="submission" date="2020-08" db="EMBL/GenBank/DDBJ databases">
        <title>Genomic Encyclopedia of Type Strains, Phase IV (KMG-IV): sequencing the most valuable type-strain genomes for metagenomic binning, comparative biology and taxonomic classification.</title>
        <authorList>
            <person name="Goeker M."/>
        </authorList>
    </citation>
    <scope>NUCLEOTIDE SEQUENCE [LARGE SCALE GENOMIC DNA]</scope>
    <source>
        <strain evidence="2 3">DSM 100734</strain>
    </source>
</reference>
<keyword evidence="3" id="KW-1185">Reference proteome</keyword>
<dbReference type="EMBL" id="JACHEG010000006">
    <property type="protein sequence ID" value="MBB6164658.1"/>
    <property type="molecule type" value="Genomic_DNA"/>
</dbReference>
<name>A0A7W9YBE1_9HYPH</name>
<organism evidence="2 3">
    <name type="scientific">Rhizobium wenxiniae</name>
    <dbReference type="NCBI Taxonomy" id="1737357"/>
    <lineage>
        <taxon>Bacteria</taxon>
        <taxon>Pseudomonadati</taxon>
        <taxon>Pseudomonadota</taxon>
        <taxon>Alphaproteobacteria</taxon>
        <taxon>Hyphomicrobiales</taxon>
        <taxon>Rhizobiaceae</taxon>
        <taxon>Rhizobium/Agrobacterium group</taxon>
        <taxon>Rhizobium</taxon>
    </lineage>
</organism>
<feature type="region of interest" description="Disordered" evidence="1">
    <location>
        <begin position="27"/>
        <end position="61"/>
    </location>
</feature>
<accession>A0A7W9YBE1</accession>
<evidence type="ECO:0000313" key="3">
    <source>
        <dbReference type="Proteomes" id="UP000547879"/>
    </source>
</evidence>
<dbReference type="Proteomes" id="UP000547879">
    <property type="component" value="Unassembled WGS sequence"/>
</dbReference>
<dbReference type="RefSeq" id="WP_183995350.1">
    <property type="nucleotide sequence ID" value="NZ_BMHW01000005.1"/>
</dbReference>
<feature type="compositionally biased region" description="Basic and acidic residues" evidence="1">
    <location>
        <begin position="49"/>
        <end position="61"/>
    </location>
</feature>
<protein>
    <submittedName>
        <fullName evidence="2">Uncharacterized protein</fullName>
    </submittedName>
</protein>
<feature type="compositionally biased region" description="Basic and acidic residues" evidence="1">
    <location>
        <begin position="27"/>
        <end position="39"/>
    </location>
</feature>
<evidence type="ECO:0000256" key="1">
    <source>
        <dbReference type="SAM" id="MobiDB-lite"/>
    </source>
</evidence>
<comment type="caution">
    <text evidence="2">The sequence shown here is derived from an EMBL/GenBank/DDBJ whole genome shotgun (WGS) entry which is preliminary data.</text>
</comment>
<dbReference type="AlphaFoldDB" id="A0A7W9YBE1"/>
<evidence type="ECO:0000313" key="2">
    <source>
        <dbReference type="EMBL" id="MBB6164658.1"/>
    </source>
</evidence>